<keyword evidence="2" id="KW-1185">Reference proteome</keyword>
<proteinExistence type="predicted"/>
<keyword evidence="1" id="KW-0378">Hydrolase</keyword>
<accession>A0ACB7WK54</accession>
<evidence type="ECO:0000313" key="1">
    <source>
        <dbReference type="EMBL" id="KAH7688332.1"/>
    </source>
</evidence>
<sequence length="385" mass="43676">MLLDTTRCLQFFALNSTNDGGTRNYVGFLNRFPRCIIPPCPPSLPLPPYFYIDSQAPIEEALIFSNFLPIPSLLPLRSRARWFDWGFHGVLGFPGGDSIEISWFSRVFLDHIYAVMSLFTESSELVEIRDVWEENLEEEFMLIRQVVDLYPYAAMDTEFPGMVTRPVGNFPSTSDYHYASLKGNVDMLKLIQLGLTLFNEFGHLPTIDGGRGIVWQFNFRDFDPSRDMYAQDSIELLIQCGIDFKKNLEKGVSSFRFAELLMSSGVVLNDRVRWVTFHSAYDFGYLLKLLSGRNLPLTQDGFFRLIQIFFPVVYDIKHLMKFCNGLYGGLSKVAEQLGVKRIGTCHQAGSDSLLTASVFQRIKALYFKGSPTTHSGVLYGLGAES</sequence>
<gene>
    <name evidence="1" type="ORF">IHE45_03G026400</name>
</gene>
<evidence type="ECO:0000313" key="2">
    <source>
        <dbReference type="Proteomes" id="UP000827976"/>
    </source>
</evidence>
<dbReference type="EMBL" id="CM037013">
    <property type="protein sequence ID" value="KAH7688332.1"/>
    <property type="molecule type" value="Genomic_DNA"/>
</dbReference>
<name>A0ACB7WK54_DIOAL</name>
<reference evidence="2" key="1">
    <citation type="journal article" date="2022" name="Nat. Commun.">
        <title>Chromosome evolution and the genetic basis of agronomically important traits in greater yam.</title>
        <authorList>
            <person name="Bredeson J.V."/>
            <person name="Lyons J.B."/>
            <person name="Oniyinde I.O."/>
            <person name="Okereke N.R."/>
            <person name="Kolade O."/>
            <person name="Nnabue I."/>
            <person name="Nwadili C.O."/>
            <person name="Hribova E."/>
            <person name="Parker M."/>
            <person name="Nwogha J."/>
            <person name="Shu S."/>
            <person name="Carlson J."/>
            <person name="Kariba R."/>
            <person name="Muthemba S."/>
            <person name="Knop K."/>
            <person name="Barton G.J."/>
            <person name="Sherwood A.V."/>
            <person name="Lopez-Montes A."/>
            <person name="Asiedu R."/>
            <person name="Jamnadass R."/>
            <person name="Muchugi A."/>
            <person name="Goodstein D."/>
            <person name="Egesi C.N."/>
            <person name="Featherston J."/>
            <person name="Asfaw A."/>
            <person name="Simpson G.G."/>
            <person name="Dolezel J."/>
            <person name="Hendre P.S."/>
            <person name="Van Deynze A."/>
            <person name="Kumar P.L."/>
            <person name="Obidiegwu J.E."/>
            <person name="Bhattacharjee R."/>
            <person name="Rokhsar D.S."/>
        </authorList>
    </citation>
    <scope>NUCLEOTIDE SEQUENCE [LARGE SCALE GENOMIC DNA]</scope>
    <source>
        <strain evidence="2">cv. TDa95/00328</strain>
    </source>
</reference>
<comment type="caution">
    <text evidence="1">The sequence shown here is derived from an EMBL/GenBank/DDBJ whole genome shotgun (WGS) entry which is preliminary data.</text>
</comment>
<dbReference type="Proteomes" id="UP000827976">
    <property type="component" value="Chromosome 3"/>
</dbReference>
<protein>
    <submittedName>
        <fullName evidence="1">Ribonuclease CAF1 protein</fullName>
        <ecNumber evidence="1">3.1.13.4</ecNumber>
    </submittedName>
</protein>
<dbReference type="EC" id="3.1.13.4" evidence="1"/>
<organism evidence="1 2">
    <name type="scientific">Dioscorea alata</name>
    <name type="common">Purple yam</name>
    <dbReference type="NCBI Taxonomy" id="55571"/>
    <lineage>
        <taxon>Eukaryota</taxon>
        <taxon>Viridiplantae</taxon>
        <taxon>Streptophyta</taxon>
        <taxon>Embryophyta</taxon>
        <taxon>Tracheophyta</taxon>
        <taxon>Spermatophyta</taxon>
        <taxon>Magnoliopsida</taxon>
        <taxon>Liliopsida</taxon>
        <taxon>Dioscoreales</taxon>
        <taxon>Dioscoreaceae</taxon>
        <taxon>Dioscorea</taxon>
    </lineage>
</organism>